<feature type="region of interest" description="Disordered" evidence="1">
    <location>
        <begin position="231"/>
        <end position="369"/>
    </location>
</feature>
<evidence type="ECO:0000313" key="2">
    <source>
        <dbReference type="EMBL" id="PAV17663.1"/>
    </source>
</evidence>
<dbReference type="AlphaFoldDB" id="A0A286UDR9"/>
<reference evidence="3" key="3">
    <citation type="submission" date="2017-05" db="EMBL/GenBank/DDBJ databases">
        <authorList>
            <person name="Chung C.-L."/>
            <person name="Lee J.T."/>
            <person name="Akiba M."/>
            <person name="Lee H.-H."/>
            <person name="Kuo T.-H."/>
            <person name="Liu D."/>
            <person name="Ke H.-M."/>
            <person name="Yokoi T."/>
            <person name="Roa M.B."/>
            <person name="Lu M.J."/>
            <person name="Chang Y.-Y."/>
            <person name="Ann P.-J."/>
            <person name="Tsai J.-N."/>
            <person name="Chen C.-Y."/>
            <person name="Tzean S.-S."/>
            <person name="Ota Y."/>
            <person name="Hattori T."/>
            <person name="Sahashi N."/>
            <person name="Liou R.-F."/>
            <person name="Kikuchi T."/>
            <person name="Tsai I.J."/>
        </authorList>
    </citation>
    <scope>NUCLEOTIDE SEQUENCE</scope>
    <source>
        <strain evidence="3">FFPRI411160</strain>
    </source>
</reference>
<evidence type="ECO:0000313" key="3">
    <source>
        <dbReference type="EMBL" id="PAV17664.1"/>
    </source>
</evidence>
<feature type="compositionally biased region" description="Low complexity" evidence="1">
    <location>
        <begin position="359"/>
        <end position="369"/>
    </location>
</feature>
<evidence type="ECO:0000313" key="4">
    <source>
        <dbReference type="Proteomes" id="UP000217199"/>
    </source>
</evidence>
<dbReference type="EMBL" id="NBII01000006">
    <property type="protein sequence ID" value="PAV17663.1"/>
    <property type="molecule type" value="Genomic_DNA"/>
</dbReference>
<gene>
    <name evidence="2" type="ORF">PNOK_0614900</name>
    <name evidence="3" type="ORF">PNOK_0615000</name>
</gene>
<comment type="caution">
    <text evidence="3">The sequence shown here is derived from an EMBL/GenBank/DDBJ whole genome shotgun (WGS) entry which is preliminary data.</text>
</comment>
<dbReference type="OrthoDB" id="2782687at2759"/>
<dbReference type="InParanoid" id="A0A286UDR9"/>
<name>A0A286UDR9_9AGAM</name>
<feature type="compositionally biased region" description="Low complexity" evidence="1">
    <location>
        <begin position="297"/>
        <end position="337"/>
    </location>
</feature>
<reference evidence="3" key="2">
    <citation type="journal article" date="2017" name="Mol. Ecol.">
        <title>Comparative and population genomic landscape of Phellinus noxius: A hypervariable fungus causing root rot in trees.</title>
        <authorList>
            <person name="Chung C.L."/>
            <person name="Lee T.J."/>
            <person name="Akiba M."/>
            <person name="Lee H.H."/>
            <person name="Kuo T.H."/>
            <person name="Liu D."/>
            <person name="Ke H.M."/>
            <person name="Yokoi T."/>
            <person name="Roa M.B."/>
            <person name="Lu M.J."/>
            <person name="Chang Y.Y."/>
            <person name="Ann P.J."/>
            <person name="Tsai J.N."/>
            <person name="Chen C.Y."/>
            <person name="Tzean S.S."/>
            <person name="Ota Y."/>
            <person name="Hattori T."/>
            <person name="Sahashi N."/>
            <person name="Liou R.F."/>
            <person name="Kikuchi T."/>
            <person name="Tsai I.J."/>
        </authorList>
    </citation>
    <scope>NUCLEOTIDE SEQUENCE</scope>
    <source>
        <strain evidence="3">FFPRI411160</strain>
    </source>
</reference>
<protein>
    <submittedName>
        <fullName evidence="3">Uncharacterized protein</fullName>
    </submittedName>
</protein>
<organism evidence="3 4">
    <name type="scientific">Pyrrhoderma noxium</name>
    <dbReference type="NCBI Taxonomy" id="2282107"/>
    <lineage>
        <taxon>Eukaryota</taxon>
        <taxon>Fungi</taxon>
        <taxon>Dikarya</taxon>
        <taxon>Basidiomycota</taxon>
        <taxon>Agaricomycotina</taxon>
        <taxon>Agaricomycetes</taxon>
        <taxon>Hymenochaetales</taxon>
        <taxon>Hymenochaetaceae</taxon>
        <taxon>Pyrrhoderma</taxon>
    </lineage>
</organism>
<evidence type="ECO:0000256" key="1">
    <source>
        <dbReference type="SAM" id="MobiDB-lite"/>
    </source>
</evidence>
<proteinExistence type="predicted"/>
<keyword evidence="4" id="KW-1185">Reference proteome</keyword>
<dbReference type="EMBL" id="NBII01000006">
    <property type="protein sequence ID" value="PAV17664.1"/>
    <property type="molecule type" value="Genomic_DNA"/>
</dbReference>
<dbReference type="Proteomes" id="UP000217199">
    <property type="component" value="Unassembled WGS sequence"/>
</dbReference>
<sequence>MSQITSLRSKLGDRLYNAANVMFNRLFDAGESGVLIGAAATKIYLRTRETKDLDVNVKKQLFDNLKKLQDTTANQIKIAAGGEPNKLSATYIVNDKINSVKCDVALKPDIPESLLFKYSIKDNHSNIRYPTLEHLLVLKIHGFTKRGSKDGKLQKDIEDIVKLTEILQTADEPGQISGELGYTYLMREKELSKFKQMMNRDFPEHKEYMEMFLYPLLANTITFANAITHQVSKPAPKPPGTASGGPASLPGSARHASTLASTLRPSTTATTTTTASTTTTTTATRRTGNQGAPSAQASRTTTLARRPAAAATTTAASTASTTTAAAATHNSTTATRRPPVQNPIPVTKAPIKKREKSPNNTNRNNNGSS</sequence>
<accession>A0A286UDR9</accession>
<reference evidence="4" key="1">
    <citation type="journal article" date="2017" name="bioRxiv">
        <title>The Genomic Landscape Of Tree Rot In Phellinus noxius And Its Hymenochaetales Members.</title>
        <authorList>
            <person name="Chung C.-L."/>
            <person name="Lee J.T."/>
            <person name="Akiba M."/>
            <person name="Lee H.-H."/>
            <person name="Kuo T.-H."/>
            <person name="Liu D."/>
            <person name="Ke H.-M."/>
            <person name="Yokoi T."/>
            <person name="Roa M.B."/>
            <person name="Lu M.J."/>
            <person name="Chang Y.-Y."/>
            <person name="Ann P.-J."/>
            <person name="Tsai J.-N."/>
            <person name="Chen C.-Y."/>
            <person name="Tzean S.-S."/>
            <person name="Ota Y."/>
            <person name="Hattori T."/>
            <person name="Sahashi N."/>
            <person name="Liou R.-F."/>
            <person name="Kikuchi T."/>
            <person name="Tsai I.J."/>
        </authorList>
    </citation>
    <scope>NUCLEOTIDE SEQUENCE [LARGE SCALE GENOMIC DNA]</scope>
    <source>
        <strain evidence="4">FFPRI411160</strain>
    </source>
</reference>
<feature type="compositionally biased region" description="Low complexity" evidence="1">
    <location>
        <begin position="256"/>
        <end position="287"/>
    </location>
</feature>